<dbReference type="Gene3D" id="3.30.70.330">
    <property type="match status" value="1"/>
</dbReference>
<evidence type="ECO:0000313" key="5">
    <source>
        <dbReference type="Proteomes" id="UP001150925"/>
    </source>
</evidence>
<proteinExistence type="predicted"/>
<reference evidence="4" key="1">
    <citation type="submission" date="2022-07" db="EMBL/GenBank/DDBJ databases">
        <title>Phylogenomic reconstructions and comparative analyses of Kickxellomycotina fungi.</title>
        <authorList>
            <person name="Reynolds N.K."/>
            <person name="Stajich J.E."/>
            <person name="Barry K."/>
            <person name="Grigoriev I.V."/>
            <person name="Crous P."/>
            <person name="Smith M.E."/>
        </authorList>
    </citation>
    <scope>NUCLEOTIDE SEQUENCE</scope>
    <source>
        <strain evidence="4">RSA 1196</strain>
    </source>
</reference>
<comment type="caution">
    <text evidence="4">The sequence shown here is derived from an EMBL/GenBank/DDBJ whole genome shotgun (WGS) entry which is preliminary data.</text>
</comment>
<accession>A0A9W8E059</accession>
<dbReference type="InterPro" id="IPR012677">
    <property type="entry name" value="Nucleotide-bd_a/b_plait_sf"/>
</dbReference>
<sequence length="159" mass="18084">MFSLHRITKATFPLGRVPGLTSLPPFHFFRTKSTLTPRSTKTTKDGQPVTRSIYVANIPWKTKWTYLTALFSEFGPVHKVHMPRRDQGRGPIIGYAFITMNFDDAVKAVTNLDGFEFNGRPLSVSLQRSTPYVSMHYTNKPRVSISDAEAEEQFPYVKV</sequence>
<evidence type="ECO:0000259" key="3">
    <source>
        <dbReference type="PROSITE" id="PS50102"/>
    </source>
</evidence>
<evidence type="ECO:0000256" key="2">
    <source>
        <dbReference type="PROSITE-ProRule" id="PRU00176"/>
    </source>
</evidence>
<evidence type="ECO:0000313" key="4">
    <source>
        <dbReference type="EMBL" id="KAJ1958288.1"/>
    </source>
</evidence>
<dbReference type="CDD" id="cd00590">
    <property type="entry name" value="RRM_SF"/>
    <property type="match status" value="1"/>
</dbReference>
<dbReference type="GO" id="GO:0003723">
    <property type="term" value="F:RNA binding"/>
    <property type="evidence" value="ECO:0007669"/>
    <property type="project" value="UniProtKB-UniRule"/>
</dbReference>
<dbReference type="PANTHER" id="PTHR48025:SF1">
    <property type="entry name" value="RRM DOMAIN-CONTAINING PROTEIN"/>
    <property type="match status" value="1"/>
</dbReference>
<dbReference type="SMART" id="SM00360">
    <property type="entry name" value="RRM"/>
    <property type="match status" value="1"/>
</dbReference>
<protein>
    <submittedName>
        <fullName evidence="4">RNA recognition motif-containing protein</fullName>
    </submittedName>
</protein>
<dbReference type="SUPFAM" id="SSF54928">
    <property type="entry name" value="RNA-binding domain, RBD"/>
    <property type="match status" value="1"/>
</dbReference>
<name>A0A9W8E059_9FUNG</name>
<dbReference type="OrthoDB" id="439808at2759"/>
<keyword evidence="5" id="KW-1185">Reference proteome</keyword>
<dbReference type="AlphaFoldDB" id="A0A9W8E059"/>
<keyword evidence="1 2" id="KW-0694">RNA-binding</keyword>
<dbReference type="PROSITE" id="PS50102">
    <property type="entry name" value="RRM"/>
    <property type="match status" value="1"/>
</dbReference>
<gene>
    <name evidence="4" type="primary">NOP4_2</name>
    <name evidence="4" type="ORF">IWQ62_004920</name>
</gene>
<dbReference type="InterPro" id="IPR000504">
    <property type="entry name" value="RRM_dom"/>
</dbReference>
<dbReference type="Pfam" id="PF00076">
    <property type="entry name" value="RRM_1"/>
    <property type="match status" value="1"/>
</dbReference>
<dbReference type="Proteomes" id="UP001150925">
    <property type="component" value="Unassembled WGS sequence"/>
</dbReference>
<dbReference type="InterPro" id="IPR035979">
    <property type="entry name" value="RBD_domain_sf"/>
</dbReference>
<evidence type="ECO:0000256" key="1">
    <source>
        <dbReference type="ARBA" id="ARBA00022884"/>
    </source>
</evidence>
<feature type="domain" description="RRM" evidence="3">
    <location>
        <begin position="51"/>
        <end position="129"/>
    </location>
</feature>
<dbReference type="PANTHER" id="PTHR48025">
    <property type="entry name" value="OS02G0815200 PROTEIN"/>
    <property type="match status" value="1"/>
</dbReference>
<dbReference type="InterPro" id="IPR050502">
    <property type="entry name" value="Euk_RNA-bind_prot"/>
</dbReference>
<dbReference type="EMBL" id="JANBPY010001811">
    <property type="protein sequence ID" value="KAJ1958288.1"/>
    <property type="molecule type" value="Genomic_DNA"/>
</dbReference>
<organism evidence="4 5">
    <name type="scientific">Dispira parvispora</name>
    <dbReference type="NCBI Taxonomy" id="1520584"/>
    <lineage>
        <taxon>Eukaryota</taxon>
        <taxon>Fungi</taxon>
        <taxon>Fungi incertae sedis</taxon>
        <taxon>Zoopagomycota</taxon>
        <taxon>Kickxellomycotina</taxon>
        <taxon>Dimargaritomycetes</taxon>
        <taxon>Dimargaritales</taxon>
        <taxon>Dimargaritaceae</taxon>
        <taxon>Dispira</taxon>
    </lineage>
</organism>